<protein>
    <recommendedName>
        <fullName evidence="8">CP-type G domain-containing protein</fullName>
    </recommendedName>
</protein>
<dbReference type="InterPro" id="IPR014813">
    <property type="entry name" value="Gnl3_N_dom"/>
</dbReference>
<dbReference type="SUPFAM" id="SSF52540">
    <property type="entry name" value="P-loop containing nucleoside triphosphate hydrolases"/>
    <property type="match status" value="1"/>
</dbReference>
<dbReference type="FunFam" id="1.10.1580.10:FF:000002">
    <property type="entry name" value="Guanine nucleotide-binding protein-like 3 (nucleolar)-like"/>
    <property type="match status" value="1"/>
</dbReference>
<proteinExistence type="predicted"/>
<dbReference type="RefSeq" id="XP_005713353.1">
    <property type="nucleotide sequence ID" value="XM_005713296.1"/>
</dbReference>
<dbReference type="PANTHER" id="PTHR11089">
    <property type="entry name" value="GTP-BINDING PROTEIN-RELATED"/>
    <property type="match status" value="1"/>
</dbReference>
<dbReference type="InterPro" id="IPR030378">
    <property type="entry name" value="G_CP_dom"/>
</dbReference>
<feature type="coiled-coil region" evidence="6">
    <location>
        <begin position="59"/>
        <end position="86"/>
    </location>
</feature>
<dbReference type="GO" id="GO:0051239">
    <property type="term" value="P:regulation of multicellular organismal process"/>
    <property type="evidence" value="ECO:0007669"/>
    <property type="project" value="UniProtKB-ARBA"/>
</dbReference>
<evidence type="ECO:0000256" key="3">
    <source>
        <dbReference type="ARBA" id="ARBA00023054"/>
    </source>
</evidence>
<feature type="domain" description="CP-type G" evidence="8">
    <location>
        <begin position="136"/>
        <end position="319"/>
    </location>
</feature>
<keyword evidence="4" id="KW-0342">GTP-binding</keyword>
<keyword evidence="3 6" id="KW-0175">Coiled coil</keyword>
<dbReference type="FunFam" id="3.40.50.300:FF:000571">
    <property type="entry name" value="Guanine nucleotide-binding protein-like NSN1"/>
    <property type="match status" value="1"/>
</dbReference>
<dbReference type="AlphaFoldDB" id="R7Q7W6"/>
<dbReference type="InterPro" id="IPR050755">
    <property type="entry name" value="TRAFAC_YlqF/YawG_RiboMat"/>
</dbReference>
<dbReference type="GO" id="GO:0005730">
    <property type="term" value="C:nucleolus"/>
    <property type="evidence" value="ECO:0007669"/>
    <property type="project" value="UniProtKB-SubCell"/>
</dbReference>
<evidence type="ECO:0000256" key="6">
    <source>
        <dbReference type="SAM" id="Coils"/>
    </source>
</evidence>
<feature type="region of interest" description="Disordered" evidence="7">
    <location>
        <begin position="465"/>
        <end position="502"/>
    </location>
</feature>
<dbReference type="Pfam" id="PF08701">
    <property type="entry name" value="GN3L_Grn1"/>
    <property type="match status" value="1"/>
</dbReference>
<dbReference type="EMBL" id="HG001649">
    <property type="protein sequence ID" value="CDF33550.1"/>
    <property type="molecule type" value="Genomic_DNA"/>
</dbReference>
<evidence type="ECO:0000256" key="7">
    <source>
        <dbReference type="SAM" id="MobiDB-lite"/>
    </source>
</evidence>
<dbReference type="Gramene" id="CDF33550">
    <property type="protein sequence ID" value="CDF33550"/>
    <property type="gene ID" value="CHC_T00002347001"/>
</dbReference>
<dbReference type="Pfam" id="PF01926">
    <property type="entry name" value="MMR_HSR1"/>
    <property type="match status" value="1"/>
</dbReference>
<dbReference type="OrthoDB" id="10266128at2759"/>
<evidence type="ECO:0000256" key="5">
    <source>
        <dbReference type="ARBA" id="ARBA00023242"/>
    </source>
</evidence>
<keyword evidence="2" id="KW-0547">Nucleotide-binding</keyword>
<reference evidence="10" key="1">
    <citation type="journal article" date="2013" name="Proc. Natl. Acad. Sci. U.S.A.">
        <title>Genome structure and metabolic features in the red seaweed Chondrus crispus shed light on evolution of the Archaeplastida.</title>
        <authorList>
            <person name="Collen J."/>
            <person name="Porcel B."/>
            <person name="Carre W."/>
            <person name="Ball S.G."/>
            <person name="Chaparro C."/>
            <person name="Tonon T."/>
            <person name="Barbeyron T."/>
            <person name="Michel G."/>
            <person name="Noel B."/>
            <person name="Valentin K."/>
            <person name="Elias M."/>
            <person name="Artiguenave F."/>
            <person name="Arun A."/>
            <person name="Aury J.M."/>
            <person name="Barbosa-Neto J.F."/>
            <person name="Bothwell J.H."/>
            <person name="Bouget F.Y."/>
            <person name="Brillet L."/>
            <person name="Cabello-Hurtado F."/>
            <person name="Capella-Gutierrez S."/>
            <person name="Charrier B."/>
            <person name="Cladiere L."/>
            <person name="Cock J.M."/>
            <person name="Coelho S.M."/>
            <person name="Colleoni C."/>
            <person name="Czjzek M."/>
            <person name="Da Silva C."/>
            <person name="Delage L."/>
            <person name="Denoeud F."/>
            <person name="Deschamps P."/>
            <person name="Dittami S.M."/>
            <person name="Gabaldon T."/>
            <person name="Gachon C.M."/>
            <person name="Groisillier A."/>
            <person name="Herve C."/>
            <person name="Jabbari K."/>
            <person name="Katinka M."/>
            <person name="Kloareg B."/>
            <person name="Kowalczyk N."/>
            <person name="Labadie K."/>
            <person name="Leblanc C."/>
            <person name="Lopez P.J."/>
            <person name="McLachlan D.H."/>
            <person name="Meslet-Cladiere L."/>
            <person name="Moustafa A."/>
            <person name="Nehr Z."/>
            <person name="Nyvall Collen P."/>
            <person name="Panaud O."/>
            <person name="Partensky F."/>
            <person name="Poulain J."/>
            <person name="Rensing S.A."/>
            <person name="Rousvoal S."/>
            <person name="Samson G."/>
            <person name="Symeonidi A."/>
            <person name="Weissenbach J."/>
            <person name="Zambounis A."/>
            <person name="Wincker P."/>
            <person name="Boyen C."/>
        </authorList>
    </citation>
    <scope>NUCLEOTIDE SEQUENCE [LARGE SCALE GENOMIC DNA]</scope>
    <source>
        <strain evidence="10">cv. Stackhouse</strain>
    </source>
</reference>
<name>R7Q7W6_CHOCR</name>
<evidence type="ECO:0000313" key="9">
    <source>
        <dbReference type="EMBL" id="CDF33550.1"/>
    </source>
</evidence>
<dbReference type="PROSITE" id="PS51721">
    <property type="entry name" value="G_CP"/>
    <property type="match status" value="1"/>
</dbReference>
<keyword evidence="10" id="KW-1185">Reference proteome</keyword>
<evidence type="ECO:0000256" key="1">
    <source>
        <dbReference type="ARBA" id="ARBA00004604"/>
    </source>
</evidence>
<keyword evidence="5" id="KW-0539">Nucleus</keyword>
<evidence type="ECO:0000313" key="10">
    <source>
        <dbReference type="Proteomes" id="UP000012073"/>
    </source>
</evidence>
<gene>
    <name evidence="9" type="ORF">CHC_T00002347001</name>
</gene>
<dbReference type="InterPro" id="IPR006073">
    <property type="entry name" value="GTP-bd"/>
</dbReference>
<feature type="compositionally biased region" description="Basic residues" evidence="7">
    <location>
        <begin position="20"/>
        <end position="43"/>
    </location>
</feature>
<dbReference type="PhylomeDB" id="R7Q7W6"/>
<dbReference type="STRING" id="2769.R7Q7W6"/>
<dbReference type="GeneID" id="17321065"/>
<dbReference type="KEGG" id="ccp:CHC_T00002347001"/>
<evidence type="ECO:0000256" key="4">
    <source>
        <dbReference type="ARBA" id="ARBA00023134"/>
    </source>
</evidence>
<dbReference type="GO" id="GO:0005525">
    <property type="term" value="F:GTP binding"/>
    <property type="evidence" value="ECO:0007669"/>
    <property type="project" value="UniProtKB-KW"/>
</dbReference>
<feature type="region of interest" description="Disordered" evidence="7">
    <location>
        <begin position="20"/>
        <end position="52"/>
    </location>
</feature>
<dbReference type="Proteomes" id="UP000012073">
    <property type="component" value="Unassembled WGS sequence"/>
</dbReference>
<dbReference type="Gene3D" id="1.10.1580.10">
    <property type="match status" value="1"/>
</dbReference>
<dbReference type="InterPro" id="IPR027417">
    <property type="entry name" value="P-loop_NTPase"/>
</dbReference>
<dbReference type="GO" id="GO:0050793">
    <property type="term" value="P:regulation of developmental process"/>
    <property type="evidence" value="ECO:0007669"/>
    <property type="project" value="UniProtKB-ARBA"/>
</dbReference>
<dbReference type="PANTHER" id="PTHR11089:SF30">
    <property type="entry name" value="GUANINE NUCLEOTIDE-BINDING PROTEIN-LIKE 3 HOMOLOG"/>
    <property type="match status" value="1"/>
</dbReference>
<evidence type="ECO:0000259" key="8">
    <source>
        <dbReference type="PROSITE" id="PS51721"/>
    </source>
</evidence>
<dbReference type="PRINTS" id="PR00326">
    <property type="entry name" value="GTP1OBG"/>
</dbReference>
<accession>R7Q7W6</accession>
<dbReference type="Gene3D" id="3.40.50.300">
    <property type="entry name" value="P-loop containing nucleotide triphosphate hydrolases"/>
    <property type="match status" value="1"/>
</dbReference>
<dbReference type="CDD" id="cd04178">
    <property type="entry name" value="Nucleostemin_like"/>
    <property type="match status" value="1"/>
</dbReference>
<evidence type="ECO:0000256" key="2">
    <source>
        <dbReference type="ARBA" id="ARBA00022741"/>
    </source>
</evidence>
<sequence length="523" mass="58256">MAPHVKSKRTTLKHKYKVEKKVRQHKKEVRRANRNKPAIRKLSKKDPGIPNLWPFKQQMMETLERKREAEKAAKKARQEANREAFRAAREAGYDPALAQVMADATNRAAHFEGREEKRDDLKKEGEAEDGSKRAFMKEFKKVVESSDVLLEVLDARDPIGCRCYEAERAIIGASGGSKRIVLVLNKVDMVPKEVSDKWLAYLRNEFPTVAFRASIQEGRGKGQANMSALAASSVNTSECLGAANLLALLKNYSRRKNLKTSIAVGIIGYPNVGKSSLINSLKRSRAVTAGATPGLTRHAQEVHLDKNIRLIDCPGIVFSSDQKDALVLRNCVRAEQLFDPIPPVETIIKRVGAEPLMVAYGIPAFDNTTEFLALLCKLRGKYRRGGAFDVEAAAKVVLQDWNSGKIPFYTLPPKGPSTAHLSASVVQQWGEEFDVKQVEENEKKDLESLSMDPATRARFVSATALQPKASEDEMTDEVTPAPSDQRRADESNPSYHVAKAKPKFKGILKTRSKVNDEMDTEYL</sequence>
<dbReference type="OMA" id="FKLDGLW"/>
<comment type="subcellular location">
    <subcellularLocation>
        <location evidence="1">Nucleus</location>
        <location evidence="1">Nucleolus</location>
    </subcellularLocation>
</comment>
<dbReference type="InterPro" id="IPR023179">
    <property type="entry name" value="GTP-bd_ortho_bundle_sf"/>
</dbReference>
<organism evidence="9 10">
    <name type="scientific">Chondrus crispus</name>
    <name type="common">Carrageen Irish moss</name>
    <name type="synonym">Polymorpha crispa</name>
    <dbReference type="NCBI Taxonomy" id="2769"/>
    <lineage>
        <taxon>Eukaryota</taxon>
        <taxon>Rhodophyta</taxon>
        <taxon>Florideophyceae</taxon>
        <taxon>Rhodymeniophycidae</taxon>
        <taxon>Gigartinales</taxon>
        <taxon>Gigartinaceae</taxon>
        <taxon>Chondrus</taxon>
    </lineage>
</organism>